<organism evidence="1">
    <name type="scientific">marine metagenome</name>
    <dbReference type="NCBI Taxonomy" id="408172"/>
    <lineage>
        <taxon>unclassified sequences</taxon>
        <taxon>metagenomes</taxon>
        <taxon>ecological metagenomes</taxon>
    </lineage>
</organism>
<accession>A0A382NNY5</accession>
<name>A0A382NNY5_9ZZZZ</name>
<protein>
    <submittedName>
        <fullName evidence="1">Uncharacterized protein</fullName>
    </submittedName>
</protein>
<sequence>MKQNSSAYFVNITMTMQAAPHKII</sequence>
<dbReference type="EMBL" id="UINC01101327">
    <property type="protein sequence ID" value="SVC62047.1"/>
    <property type="molecule type" value="Genomic_DNA"/>
</dbReference>
<gene>
    <name evidence="1" type="ORF">METZ01_LOCUS314901</name>
</gene>
<evidence type="ECO:0000313" key="1">
    <source>
        <dbReference type="EMBL" id="SVC62047.1"/>
    </source>
</evidence>
<dbReference type="AlphaFoldDB" id="A0A382NNY5"/>
<proteinExistence type="predicted"/>
<reference evidence="1" key="1">
    <citation type="submission" date="2018-05" db="EMBL/GenBank/DDBJ databases">
        <authorList>
            <person name="Lanie J.A."/>
            <person name="Ng W.-L."/>
            <person name="Kazmierczak K.M."/>
            <person name="Andrzejewski T.M."/>
            <person name="Davidsen T.M."/>
            <person name="Wayne K.J."/>
            <person name="Tettelin H."/>
            <person name="Glass J.I."/>
            <person name="Rusch D."/>
            <person name="Podicherti R."/>
            <person name="Tsui H.-C.T."/>
            <person name="Winkler M.E."/>
        </authorList>
    </citation>
    <scope>NUCLEOTIDE SEQUENCE</scope>
</reference>